<proteinExistence type="inferred from homology"/>
<evidence type="ECO:0000313" key="5">
    <source>
        <dbReference type="Proteomes" id="UP000830055"/>
    </source>
</evidence>
<accession>A0ABN6M776</accession>
<keyword evidence="2 3" id="KW-0732">Signal</keyword>
<reference evidence="4 5" key="1">
    <citation type="submission" date="2022-01" db="EMBL/GenBank/DDBJ databases">
        <title>Desulfofustis limnae sp. nov., a novel mesophilic sulfate-reducing bacterium isolated from marsh soil.</title>
        <authorList>
            <person name="Watanabe M."/>
            <person name="Takahashi A."/>
            <person name="Kojima H."/>
            <person name="Fukui M."/>
        </authorList>
    </citation>
    <scope>NUCLEOTIDE SEQUENCE [LARGE SCALE GENOMIC DNA]</scope>
    <source>
        <strain evidence="4 5">PPLL</strain>
    </source>
</reference>
<dbReference type="Pfam" id="PF12974">
    <property type="entry name" value="Phosphonate-bd"/>
    <property type="match status" value="2"/>
</dbReference>
<gene>
    <name evidence="4" type="ORF">DPPLL_21300</name>
</gene>
<evidence type="ECO:0000256" key="1">
    <source>
        <dbReference type="ARBA" id="ARBA00007162"/>
    </source>
</evidence>
<organism evidence="4 5">
    <name type="scientific">Desulfofustis limnaeus</name>
    <dbReference type="NCBI Taxonomy" id="2740163"/>
    <lineage>
        <taxon>Bacteria</taxon>
        <taxon>Pseudomonadati</taxon>
        <taxon>Thermodesulfobacteriota</taxon>
        <taxon>Desulfobulbia</taxon>
        <taxon>Desulfobulbales</taxon>
        <taxon>Desulfocapsaceae</taxon>
        <taxon>Desulfofustis</taxon>
    </lineage>
</organism>
<evidence type="ECO:0000256" key="3">
    <source>
        <dbReference type="SAM" id="SignalP"/>
    </source>
</evidence>
<dbReference type="PANTHER" id="PTHR35841">
    <property type="entry name" value="PHOSPHONATES-BINDING PERIPLASMIC PROTEIN"/>
    <property type="match status" value="1"/>
</dbReference>
<keyword evidence="5" id="KW-1185">Reference proteome</keyword>
<dbReference type="InterPro" id="IPR005770">
    <property type="entry name" value="PhnD"/>
</dbReference>
<protein>
    <recommendedName>
        <fullName evidence="6">Phosphate/phosphite/phosphonate ABC transporter substrate-binding protein</fullName>
    </recommendedName>
</protein>
<dbReference type="EMBL" id="AP025516">
    <property type="protein sequence ID" value="BDD87765.1"/>
    <property type="molecule type" value="Genomic_DNA"/>
</dbReference>
<dbReference type="Proteomes" id="UP000830055">
    <property type="component" value="Chromosome"/>
</dbReference>
<evidence type="ECO:0000256" key="2">
    <source>
        <dbReference type="ARBA" id="ARBA00022729"/>
    </source>
</evidence>
<name>A0ABN6M776_9BACT</name>
<dbReference type="CDD" id="cd13571">
    <property type="entry name" value="PBP2_PnhD_1"/>
    <property type="match status" value="1"/>
</dbReference>
<dbReference type="SUPFAM" id="SSF53850">
    <property type="entry name" value="Periplasmic binding protein-like II"/>
    <property type="match status" value="2"/>
</dbReference>
<sequence>MVMDRLIFAAVSFFFLLSPSLALTSPTDLRAGVASMITPVSTVRYYQQIIDYLGEKLGVPAEMVHRTTYDEIDLMLEQGQVDVAFICSLSYVLDNEKFGGELLVVPQVAGKTVYQSVIIVHRDSNIEYFDDLENRSFVFVDPKSNSGRLYPLYLLAKRHFFPEQFFDSFLYSYSHNKSVEMVAKKRADGASVDSIVYDYMLATGSPYAEQTTIIHRSPPFGIPPVVVPPSTSPELKQAMRSILVNMHQDQKGKKILEQMRIERFVTTDDSSYDSIRAMLAFIRNSQDHPIDQDAAPVNRPRNDQAMLFSVLPRDNPIIAYERYQPLIDYLSRETGKRFELHLEKSYEDVVDRLGDGTISFALLGPLTYLDAHRRFGTAPIARSQNARGETFFRSVIVTGPDGSIAEVADLVDKRFAFAALWSTSGTLIPRYLLAWAGILLNQLESYHHYNYHDTVIKKVISNEFDAGAVRSSSAEPYLPYGLRVIATSDPIPTGPVVASSHVSPTVVRAVQNALQTMKDNEASRAVLSKLDPDLQGGFVAASDADYGDIRRLFNEIPRTCGTGCHPDISF</sequence>
<feature type="signal peptide" evidence="3">
    <location>
        <begin position="1"/>
        <end position="24"/>
    </location>
</feature>
<dbReference type="Gene3D" id="3.40.190.10">
    <property type="entry name" value="Periplasmic binding protein-like II"/>
    <property type="match status" value="4"/>
</dbReference>
<dbReference type="PANTHER" id="PTHR35841:SF1">
    <property type="entry name" value="PHOSPHONATES-BINDING PERIPLASMIC PROTEIN"/>
    <property type="match status" value="1"/>
</dbReference>
<feature type="chain" id="PRO_5045788508" description="Phosphate/phosphite/phosphonate ABC transporter substrate-binding protein" evidence="3">
    <location>
        <begin position="25"/>
        <end position="570"/>
    </location>
</feature>
<evidence type="ECO:0000313" key="4">
    <source>
        <dbReference type="EMBL" id="BDD87765.1"/>
    </source>
</evidence>
<evidence type="ECO:0008006" key="6">
    <source>
        <dbReference type="Google" id="ProtNLM"/>
    </source>
</evidence>
<dbReference type="NCBIfam" id="TIGR01098">
    <property type="entry name" value="3A0109s03R"/>
    <property type="match status" value="2"/>
</dbReference>
<comment type="similarity">
    <text evidence="1">Belongs to the phosphate/phosphite/phosphonate binding protein family.</text>
</comment>